<comment type="caution">
    <text evidence="3">The sequence shown here is derived from an EMBL/GenBank/DDBJ whole genome shotgun (WGS) entry which is preliminary data.</text>
</comment>
<evidence type="ECO:0000256" key="1">
    <source>
        <dbReference type="SAM" id="SignalP"/>
    </source>
</evidence>
<name>A0AA42J2D0_9FIRM</name>
<dbReference type="Gene3D" id="3.10.450.40">
    <property type="match status" value="3"/>
</dbReference>
<dbReference type="RefSeq" id="WP_053986059.1">
    <property type="nucleotide sequence ID" value="NZ_JAQIFT010000065.1"/>
</dbReference>
<proteinExistence type="predicted"/>
<reference evidence="3" key="1">
    <citation type="journal article" date="2023" name="Int. J. Syst. Evol. Microbiol.">
        <title>&lt;i&gt;Holtiella tumoricola&lt;/i&gt; gen. nov. sp. nov., isolated from a human clinical sample.</title>
        <authorList>
            <person name="Allen-Vercoe E."/>
            <person name="Daigneault M.C."/>
            <person name="Vancuren S.J."/>
            <person name="Cochrane K."/>
            <person name="O'Neal L.L."/>
            <person name="Sankaranarayanan K."/>
            <person name="Lawson P.A."/>
        </authorList>
    </citation>
    <scope>NUCLEOTIDE SEQUENCE</scope>
    <source>
        <strain evidence="3">CC70A</strain>
    </source>
</reference>
<evidence type="ECO:0000313" key="4">
    <source>
        <dbReference type="Proteomes" id="UP001169242"/>
    </source>
</evidence>
<evidence type="ECO:0000313" key="3">
    <source>
        <dbReference type="EMBL" id="MDA3733532.1"/>
    </source>
</evidence>
<protein>
    <submittedName>
        <fullName evidence="3">PepSY domain-containing protein</fullName>
    </submittedName>
</protein>
<dbReference type="Pfam" id="PF03413">
    <property type="entry name" value="PepSY"/>
    <property type="match status" value="3"/>
</dbReference>
<feature type="domain" description="PepSY" evidence="2">
    <location>
        <begin position="117"/>
        <end position="177"/>
    </location>
</feature>
<feature type="domain" description="PepSY" evidence="2">
    <location>
        <begin position="200"/>
        <end position="260"/>
    </location>
</feature>
<accession>A0AA42J2D0</accession>
<dbReference type="Proteomes" id="UP001169242">
    <property type="component" value="Unassembled WGS sequence"/>
</dbReference>
<gene>
    <name evidence="3" type="ORF">PBV87_18800</name>
</gene>
<organism evidence="3 4">
    <name type="scientific">Holtiella tumoricola</name>
    <dbReference type="NCBI Taxonomy" id="3018743"/>
    <lineage>
        <taxon>Bacteria</taxon>
        <taxon>Bacillati</taxon>
        <taxon>Bacillota</taxon>
        <taxon>Clostridia</taxon>
        <taxon>Lachnospirales</taxon>
        <taxon>Cellulosilyticaceae</taxon>
        <taxon>Holtiella</taxon>
    </lineage>
</organism>
<dbReference type="AlphaFoldDB" id="A0AA42J2D0"/>
<dbReference type="EMBL" id="JAQIFT010000065">
    <property type="protein sequence ID" value="MDA3733532.1"/>
    <property type="molecule type" value="Genomic_DNA"/>
</dbReference>
<sequence>MKKFNKVAAITTFVAVGSMALTMVAASTIGAQKAKEVALAHAKLNEKNVTFTKAKMDTDDGVAVYEVEFFHNGVEYDYEINALNGKVREFSKDKEVMAPVVSTKPTTSNTTASKGTIGAQKAKEAALSHANLSGQQVTFTKANIDYDDGVAVYEVEFYHNGTEYDYEIDAKTGQVREFSKDQETMIPVVSTKPTVSQGTIGVQKAKEVALSHAKLTGEAVTFTKAGIDHDNGITVYEIEFYHNGVEYNYEINAVSGNIVDFEMDNEFEVDND</sequence>
<keyword evidence="4" id="KW-1185">Reference proteome</keyword>
<evidence type="ECO:0000259" key="2">
    <source>
        <dbReference type="Pfam" id="PF03413"/>
    </source>
</evidence>
<feature type="signal peptide" evidence="1">
    <location>
        <begin position="1"/>
        <end position="25"/>
    </location>
</feature>
<dbReference type="InterPro" id="IPR025711">
    <property type="entry name" value="PepSY"/>
</dbReference>
<feature type="chain" id="PRO_5041278674" evidence="1">
    <location>
        <begin position="26"/>
        <end position="272"/>
    </location>
</feature>
<keyword evidence="1" id="KW-0732">Signal</keyword>
<feature type="domain" description="PepSY" evidence="2">
    <location>
        <begin position="29"/>
        <end position="89"/>
    </location>
</feature>